<feature type="chain" id="PRO_5031356055" evidence="1">
    <location>
        <begin position="18"/>
        <end position="126"/>
    </location>
</feature>
<proteinExistence type="predicted"/>
<dbReference type="Proteomes" id="UP000534294">
    <property type="component" value="Unassembled WGS sequence"/>
</dbReference>
<dbReference type="AlphaFoldDB" id="A0A7W7YGV7"/>
<protein>
    <submittedName>
        <fullName evidence="2">Antitoxin component YwqK of YwqJK toxin-antitoxin module</fullName>
    </submittedName>
</protein>
<dbReference type="RefSeq" id="WP_184204407.1">
    <property type="nucleotide sequence ID" value="NZ_JACHIF010000001.1"/>
</dbReference>
<dbReference type="SUPFAM" id="SSF82185">
    <property type="entry name" value="Histone H3 K4-specific methyltransferase SET7/9 N-terminal domain"/>
    <property type="match status" value="1"/>
</dbReference>
<sequence>MKSLFFLTLLTTLSLIAGEEAKPAEVTYKELKWQNDVYFLHDKPFTGLAKDKHKDGKPKGEYPFLEGRLHGVVKEWWDNGQLSTETHFDKGQRHGLNRYWSKKGKLMKEQVYEHDKSVSEKHYDVE</sequence>
<keyword evidence="3" id="KW-1185">Reference proteome</keyword>
<comment type="caution">
    <text evidence="2">The sequence shown here is derived from an EMBL/GenBank/DDBJ whole genome shotgun (WGS) entry which is preliminary data.</text>
</comment>
<accession>A0A7W7YGV7</accession>
<dbReference type="InterPro" id="IPR011652">
    <property type="entry name" value="MORN_2"/>
</dbReference>
<evidence type="ECO:0000256" key="1">
    <source>
        <dbReference type="SAM" id="SignalP"/>
    </source>
</evidence>
<name>A0A7W7YGV7_9BACT</name>
<dbReference type="EMBL" id="JACHIF010000001">
    <property type="protein sequence ID" value="MBB5035956.1"/>
    <property type="molecule type" value="Genomic_DNA"/>
</dbReference>
<gene>
    <name evidence="2" type="ORF">HNQ64_000190</name>
</gene>
<organism evidence="2 3">
    <name type="scientific">Prosthecobacter dejongeii</name>
    <dbReference type="NCBI Taxonomy" id="48465"/>
    <lineage>
        <taxon>Bacteria</taxon>
        <taxon>Pseudomonadati</taxon>
        <taxon>Verrucomicrobiota</taxon>
        <taxon>Verrucomicrobiia</taxon>
        <taxon>Verrucomicrobiales</taxon>
        <taxon>Verrucomicrobiaceae</taxon>
        <taxon>Prosthecobacter</taxon>
    </lineage>
</organism>
<reference evidence="2 3" key="1">
    <citation type="submission" date="2020-08" db="EMBL/GenBank/DDBJ databases">
        <title>Genomic Encyclopedia of Type Strains, Phase IV (KMG-IV): sequencing the most valuable type-strain genomes for metagenomic binning, comparative biology and taxonomic classification.</title>
        <authorList>
            <person name="Goeker M."/>
        </authorList>
    </citation>
    <scope>NUCLEOTIDE SEQUENCE [LARGE SCALE GENOMIC DNA]</scope>
    <source>
        <strain evidence="2 3">DSM 12251</strain>
    </source>
</reference>
<keyword evidence="1" id="KW-0732">Signal</keyword>
<evidence type="ECO:0000313" key="3">
    <source>
        <dbReference type="Proteomes" id="UP000534294"/>
    </source>
</evidence>
<evidence type="ECO:0000313" key="2">
    <source>
        <dbReference type="EMBL" id="MBB5035956.1"/>
    </source>
</evidence>
<feature type="signal peptide" evidence="1">
    <location>
        <begin position="1"/>
        <end position="17"/>
    </location>
</feature>
<dbReference type="Pfam" id="PF07661">
    <property type="entry name" value="MORN_2"/>
    <property type="match status" value="1"/>
</dbReference>
<dbReference type="Gene3D" id="2.20.110.10">
    <property type="entry name" value="Histone H3 K4-specific methyltransferase SET7/9 N-terminal domain"/>
    <property type="match status" value="1"/>
</dbReference>